<feature type="compositionally biased region" description="Basic and acidic residues" evidence="2">
    <location>
        <begin position="110"/>
        <end position="119"/>
    </location>
</feature>
<proteinExistence type="inferred from homology"/>
<protein>
    <submittedName>
        <fullName evidence="3">Uncharacterized protein</fullName>
    </submittedName>
</protein>
<sequence length="244" mass="27357">MSTRIHPSHRHHHQGQDQSMSKEIKTHHQQQPCVLTVWKRSTMSFQGTDGFTVFDHHGKLAFRVDNYSRNNSSAILMDGAGNALLTLKPQIFSKQWNAYKGEGSCRRRTKGSESSEGAKPKALFSMRSSGSMVFNGGGDKNDHDEAQVFMGTSTGQGQGCKSHDEAPDFKVQGCFRRRNCVIRNSKGHVAAKISRKRVNKTVVLGDDVFNLVVQPGFQHHLMMAFVVVLDRIHTKHYYTPLLCS</sequence>
<dbReference type="PANTHER" id="PTHR31087:SF95">
    <property type="entry name" value="EXPRESSED PROTEIN"/>
    <property type="match status" value="1"/>
</dbReference>
<dbReference type="Proteomes" id="UP001293593">
    <property type="component" value="Unassembled WGS sequence"/>
</dbReference>
<reference evidence="3" key="1">
    <citation type="submission" date="2023-10" db="EMBL/GenBank/DDBJ databases">
        <title>Chromosome-level genome of the transformable northern wattle, Acacia crassicarpa.</title>
        <authorList>
            <person name="Massaro I."/>
            <person name="Sinha N.R."/>
            <person name="Poethig S."/>
            <person name="Leichty A.R."/>
        </authorList>
    </citation>
    <scope>NUCLEOTIDE SEQUENCE</scope>
    <source>
        <strain evidence="3">Acra3RX</strain>
        <tissue evidence="3">Leaf</tissue>
    </source>
</reference>
<dbReference type="AlphaFoldDB" id="A0AAE1KAE6"/>
<dbReference type="SUPFAM" id="SSF54518">
    <property type="entry name" value="Tubby C-terminal domain-like"/>
    <property type="match status" value="1"/>
</dbReference>
<evidence type="ECO:0000256" key="2">
    <source>
        <dbReference type="SAM" id="MobiDB-lite"/>
    </source>
</evidence>
<name>A0AAE1KAE6_9FABA</name>
<feature type="compositionally biased region" description="Basic residues" evidence="2">
    <location>
        <begin position="1"/>
        <end position="13"/>
    </location>
</feature>
<dbReference type="PANTHER" id="PTHR31087">
    <property type="match status" value="1"/>
</dbReference>
<dbReference type="InterPro" id="IPR025659">
    <property type="entry name" value="Tubby-like_C"/>
</dbReference>
<evidence type="ECO:0000256" key="1">
    <source>
        <dbReference type="ARBA" id="ARBA00005437"/>
    </source>
</evidence>
<dbReference type="Gene3D" id="2.40.160.200">
    <property type="entry name" value="LURP1-related"/>
    <property type="match status" value="1"/>
</dbReference>
<accession>A0AAE1KAE6</accession>
<evidence type="ECO:0000313" key="4">
    <source>
        <dbReference type="Proteomes" id="UP001293593"/>
    </source>
</evidence>
<dbReference type="EMBL" id="JAWXYG010000007">
    <property type="protein sequence ID" value="KAK4268355.1"/>
    <property type="molecule type" value="Genomic_DNA"/>
</dbReference>
<feature type="region of interest" description="Disordered" evidence="2">
    <location>
        <begin position="103"/>
        <end position="122"/>
    </location>
</feature>
<comment type="caution">
    <text evidence="3">The sequence shown here is derived from an EMBL/GenBank/DDBJ whole genome shotgun (WGS) entry which is preliminary data.</text>
</comment>
<organism evidence="3 4">
    <name type="scientific">Acacia crassicarpa</name>
    <name type="common">northern wattle</name>
    <dbReference type="NCBI Taxonomy" id="499986"/>
    <lineage>
        <taxon>Eukaryota</taxon>
        <taxon>Viridiplantae</taxon>
        <taxon>Streptophyta</taxon>
        <taxon>Embryophyta</taxon>
        <taxon>Tracheophyta</taxon>
        <taxon>Spermatophyta</taxon>
        <taxon>Magnoliopsida</taxon>
        <taxon>eudicotyledons</taxon>
        <taxon>Gunneridae</taxon>
        <taxon>Pentapetalae</taxon>
        <taxon>rosids</taxon>
        <taxon>fabids</taxon>
        <taxon>Fabales</taxon>
        <taxon>Fabaceae</taxon>
        <taxon>Caesalpinioideae</taxon>
        <taxon>mimosoid clade</taxon>
        <taxon>Acacieae</taxon>
        <taxon>Acacia</taxon>
    </lineage>
</organism>
<keyword evidence="4" id="KW-1185">Reference proteome</keyword>
<dbReference type="InterPro" id="IPR038595">
    <property type="entry name" value="LOR_sf"/>
</dbReference>
<comment type="similarity">
    <text evidence="1">Belongs to the LOR family.</text>
</comment>
<feature type="region of interest" description="Disordered" evidence="2">
    <location>
        <begin position="1"/>
        <end position="26"/>
    </location>
</feature>
<dbReference type="InterPro" id="IPR007612">
    <property type="entry name" value="LOR"/>
</dbReference>
<gene>
    <name evidence="3" type="ORF">QN277_025024</name>
</gene>
<dbReference type="Pfam" id="PF04525">
    <property type="entry name" value="LOR"/>
    <property type="match status" value="1"/>
</dbReference>
<evidence type="ECO:0000313" key="3">
    <source>
        <dbReference type="EMBL" id="KAK4268355.1"/>
    </source>
</evidence>